<accession>A0A1Y2FAF7</accession>
<reference evidence="3 4" key="1">
    <citation type="submission" date="2016-07" db="EMBL/GenBank/DDBJ databases">
        <title>Pervasive Adenine N6-methylation of Active Genes in Fungi.</title>
        <authorList>
            <consortium name="DOE Joint Genome Institute"/>
            <person name="Mondo S.J."/>
            <person name="Dannebaum R.O."/>
            <person name="Kuo R.C."/>
            <person name="Labutti K."/>
            <person name="Haridas S."/>
            <person name="Kuo A."/>
            <person name="Salamov A."/>
            <person name="Ahrendt S.R."/>
            <person name="Lipzen A."/>
            <person name="Sullivan W."/>
            <person name="Andreopoulos W.B."/>
            <person name="Clum A."/>
            <person name="Lindquist E."/>
            <person name="Daum C."/>
            <person name="Ramamoorthy G.K."/>
            <person name="Gryganskyi A."/>
            <person name="Culley D."/>
            <person name="Magnuson J.K."/>
            <person name="James T.Y."/>
            <person name="O'Malley M.A."/>
            <person name="Stajich J.E."/>
            <person name="Spatafora J.W."/>
            <person name="Visel A."/>
            <person name="Grigoriev I.V."/>
        </authorList>
    </citation>
    <scope>NUCLEOTIDE SEQUENCE [LARGE SCALE GENOMIC DNA]</scope>
    <source>
        <strain evidence="3 4">12-1054</strain>
    </source>
</reference>
<dbReference type="Pfam" id="PF06522">
    <property type="entry name" value="B12D"/>
    <property type="match status" value="1"/>
</dbReference>
<name>A0A1Y2FAF7_PROLT</name>
<keyword evidence="4" id="KW-1185">Reference proteome</keyword>
<dbReference type="Pfam" id="PF03795">
    <property type="entry name" value="YCII"/>
    <property type="match status" value="1"/>
</dbReference>
<evidence type="ECO:0000256" key="1">
    <source>
        <dbReference type="SAM" id="Phobius"/>
    </source>
</evidence>
<evidence type="ECO:0000313" key="4">
    <source>
        <dbReference type="Proteomes" id="UP000193685"/>
    </source>
</evidence>
<proteinExistence type="predicted"/>
<dbReference type="InterPro" id="IPR011008">
    <property type="entry name" value="Dimeric_a/b-barrel"/>
</dbReference>
<evidence type="ECO:0000259" key="2">
    <source>
        <dbReference type="Pfam" id="PF03795"/>
    </source>
</evidence>
<keyword evidence="1" id="KW-1133">Transmembrane helix</keyword>
<dbReference type="EMBL" id="MCFI01000012">
    <property type="protein sequence ID" value="ORY80900.1"/>
    <property type="molecule type" value="Genomic_DNA"/>
</dbReference>
<dbReference type="SUPFAM" id="SSF54909">
    <property type="entry name" value="Dimeric alpha+beta barrel"/>
    <property type="match status" value="1"/>
</dbReference>
<dbReference type="PANTHER" id="PTHR33606">
    <property type="entry name" value="PROTEIN YCII"/>
    <property type="match status" value="1"/>
</dbReference>
<dbReference type="GeneID" id="63787921"/>
<feature type="transmembrane region" description="Helical" evidence="1">
    <location>
        <begin position="92"/>
        <end position="115"/>
    </location>
</feature>
<dbReference type="InterPro" id="IPR005545">
    <property type="entry name" value="YCII"/>
</dbReference>
<organism evidence="3 4">
    <name type="scientific">Protomyces lactucae-debilis</name>
    <dbReference type="NCBI Taxonomy" id="2754530"/>
    <lineage>
        <taxon>Eukaryota</taxon>
        <taxon>Fungi</taxon>
        <taxon>Dikarya</taxon>
        <taxon>Ascomycota</taxon>
        <taxon>Taphrinomycotina</taxon>
        <taxon>Taphrinomycetes</taxon>
        <taxon>Taphrinales</taxon>
        <taxon>Protomycetaceae</taxon>
        <taxon>Protomyces</taxon>
    </lineage>
</organism>
<protein>
    <recommendedName>
        <fullName evidence="2">YCII-related domain-containing protein</fullName>
    </recommendedName>
</protein>
<comment type="caution">
    <text evidence="3">The sequence shown here is derived from an EMBL/GenBank/DDBJ whole genome shotgun (WGS) entry which is preliminary data.</text>
</comment>
<evidence type="ECO:0000313" key="3">
    <source>
        <dbReference type="EMBL" id="ORY80900.1"/>
    </source>
</evidence>
<dbReference type="RefSeq" id="XP_040724545.1">
    <property type="nucleotide sequence ID" value="XM_040871322.1"/>
</dbReference>
<feature type="domain" description="YCII-related" evidence="2">
    <location>
        <begin position="7"/>
        <end position="86"/>
    </location>
</feature>
<dbReference type="AlphaFoldDB" id="A0A1Y2FAF7"/>
<dbReference type="InterPro" id="IPR051807">
    <property type="entry name" value="Sec-metab_biosynth-assoc"/>
</dbReference>
<dbReference type="InterPro" id="IPR010530">
    <property type="entry name" value="B12D"/>
</dbReference>
<dbReference type="OrthoDB" id="5519740at2759"/>
<keyword evidence="1" id="KW-0472">Membrane</keyword>
<sequence>MSGLKDFLCIMPDHEGAQEKRLAVRTEHLDNARAQNKAKHFLWGGAMVAEHPAPDTVPTFKGSVLVMQCKTADEAWEHLRKDIYTTSVPAELVPLAAVLALGVGAAVFSMGRALFTDPTLRLMPSKKAQH</sequence>
<keyword evidence="1" id="KW-0812">Transmembrane</keyword>
<dbReference type="Gene3D" id="3.30.70.1060">
    <property type="entry name" value="Dimeric alpha+beta barrel"/>
    <property type="match status" value="1"/>
</dbReference>
<dbReference type="PANTHER" id="PTHR33606:SF3">
    <property type="entry name" value="PROTEIN YCII"/>
    <property type="match status" value="1"/>
</dbReference>
<gene>
    <name evidence="3" type="ORF">BCR37DRAFT_393545</name>
</gene>
<dbReference type="Proteomes" id="UP000193685">
    <property type="component" value="Unassembled WGS sequence"/>
</dbReference>